<evidence type="ECO:0000256" key="13">
    <source>
        <dbReference type="SAM" id="Coils"/>
    </source>
</evidence>
<dbReference type="InterPro" id="IPR014014">
    <property type="entry name" value="RNA_helicase_DEAD_Q_motif"/>
</dbReference>
<feature type="compositionally biased region" description="Polar residues" evidence="14">
    <location>
        <begin position="664"/>
        <end position="676"/>
    </location>
</feature>
<reference evidence="18" key="1">
    <citation type="submission" date="2022-03" db="EMBL/GenBank/DDBJ databases">
        <authorList>
            <person name="Legras J.-L."/>
            <person name="Devillers H."/>
            <person name="Grondin C."/>
        </authorList>
    </citation>
    <scope>NUCLEOTIDE SEQUENCE</scope>
    <source>
        <strain evidence="18">CLIB 1423</strain>
    </source>
</reference>
<comment type="similarity">
    <text evidence="11">Belongs to the DEAD box helicase family.</text>
</comment>
<feature type="domain" description="Helicase ATP-binding" evidence="15">
    <location>
        <begin position="76"/>
        <end position="250"/>
    </location>
</feature>
<dbReference type="Gene3D" id="3.40.50.300">
    <property type="entry name" value="P-loop containing nucleotide triphosphate hydrolases"/>
    <property type="match status" value="2"/>
</dbReference>
<dbReference type="GO" id="GO:0005730">
    <property type="term" value="C:nucleolus"/>
    <property type="evidence" value="ECO:0007669"/>
    <property type="project" value="UniProtKB-SubCell"/>
</dbReference>
<dbReference type="GO" id="GO:0006364">
    <property type="term" value="P:rRNA processing"/>
    <property type="evidence" value="ECO:0007669"/>
    <property type="project" value="UniProtKB-KW"/>
</dbReference>
<keyword evidence="8 12" id="KW-0694">RNA-binding</keyword>
<keyword evidence="19" id="KW-1185">Reference proteome</keyword>
<evidence type="ECO:0000256" key="8">
    <source>
        <dbReference type="ARBA" id="ARBA00022884"/>
    </source>
</evidence>
<feature type="domain" description="DEAD-box RNA helicase Q" evidence="17">
    <location>
        <begin position="45"/>
        <end position="73"/>
    </location>
</feature>
<evidence type="ECO:0000256" key="3">
    <source>
        <dbReference type="ARBA" id="ARBA00022552"/>
    </source>
</evidence>
<evidence type="ECO:0000256" key="5">
    <source>
        <dbReference type="ARBA" id="ARBA00022801"/>
    </source>
</evidence>
<dbReference type="SUPFAM" id="SSF52540">
    <property type="entry name" value="P-loop containing nucleoside triphosphate hydrolases"/>
    <property type="match status" value="1"/>
</dbReference>
<dbReference type="CDD" id="cd18787">
    <property type="entry name" value="SF2_C_DEAD"/>
    <property type="match status" value="1"/>
</dbReference>
<dbReference type="PROSITE" id="PS51194">
    <property type="entry name" value="HELICASE_CTER"/>
    <property type="match status" value="1"/>
</dbReference>
<keyword evidence="9" id="KW-0539">Nucleus</keyword>
<comment type="catalytic activity">
    <reaction evidence="12">
        <text>ATP + H2O = ADP + phosphate + H(+)</text>
        <dbReference type="Rhea" id="RHEA:13065"/>
        <dbReference type="ChEBI" id="CHEBI:15377"/>
        <dbReference type="ChEBI" id="CHEBI:15378"/>
        <dbReference type="ChEBI" id="CHEBI:30616"/>
        <dbReference type="ChEBI" id="CHEBI:43474"/>
        <dbReference type="ChEBI" id="CHEBI:456216"/>
        <dbReference type="EC" id="3.6.4.13"/>
    </reaction>
</comment>
<comment type="function">
    <text evidence="12">RNA helicase.</text>
</comment>
<evidence type="ECO:0000256" key="6">
    <source>
        <dbReference type="ARBA" id="ARBA00022806"/>
    </source>
</evidence>
<comment type="domain">
    <text evidence="12">The Q motif is unique to and characteristic of the DEAD box family of RNA helicases and controls ATP binding and hydrolysis.</text>
</comment>
<comment type="caution">
    <text evidence="18">The sequence shown here is derived from an EMBL/GenBank/DDBJ whole genome shotgun (WGS) entry which is preliminary data.</text>
</comment>
<feature type="compositionally biased region" description="Basic and acidic residues" evidence="14">
    <location>
        <begin position="699"/>
        <end position="708"/>
    </location>
</feature>
<protein>
    <recommendedName>
        <fullName evidence="12">ATP-dependent RNA helicase</fullName>
        <ecNumber evidence="12">3.6.4.13</ecNumber>
    </recommendedName>
</protein>
<dbReference type="OrthoDB" id="10259640at2759"/>
<evidence type="ECO:0000256" key="7">
    <source>
        <dbReference type="ARBA" id="ARBA00022840"/>
    </source>
</evidence>
<name>A0A9P0VXS5_9ASCO</name>
<dbReference type="Proteomes" id="UP000837801">
    <property type="component" value="Unassembled WGS sequence"/>
</dbReference>
<evidence type="ECO:0000259" key="16">
    <source>
        <dbReference type="PROSITE" id="PS51194"/>
    </source>
</evidence>
<dbReference type="SMART" id="SM01178">
    <property type="entry name" value="DUF4217"/>
    <property type="match status" value="1"/>
</dbReference>
<feature type="region of interest" description="Disordered" evidence="14">
    <location>
        <begin position="651"/>
        <end position="756"/>
    </location>
</feature>
<dbReference type="InterPro" id="IPR000629">
    <property type="entry name" value="RNA-helicase_DEAD-box_CS"/>
</dbReference>
<dbReference type="GO" id="GO:0005524">
    <property type="term" value="F:ATP binding"/>
    <property type="evidence" value="ECO:0007669"/>
    <property type="project" value="UniProtKB-UniRule"/>
</dbReference>
<dbReference type="EC" id="3.6.4.13" evidence="12"/>
<dbReference type="SMART" id="SM00490">
    <property type="entry name" value="HELICc"/>
    <property type="match status" value="1"/>
</dbReference>
<dbReference type="PROSITE" id="PS51195">
    <property type="entry name" value="Q_MOTIF"/>
    <property type="match status" value="1"/>
</dbReference>
<keyword evidence="4 11" id="KW-0547">Nucleotide-binding</keyword>
<evidence type="ECO:0000256" key="10">
    <source>
        <dbReference type="PROSITE-ProRule" id="PRU00552"/>
    </source>
</evidence>
<evidence type="ECO:0000256" key="2">
    <source>
        <dbReference type="ARBA" id="ARBA00022517"/>
    </source>
</evidence>
<dbReference type="Pfam" id="PF00271">
    <property type="entry name" value="Helicase_C"/>
    <property type="match status" value="1"/>
</dbReference>
<feature type="coiled-coil region" evidence="13">
    <location>
        <begin position="510"/>
        <end position="537"/>
    </location>
</feature>
<feature type="domain" description="Helicase C-terminal" evidence="16">
    <location>
        <begin position="274"/>
        <end position="446"/>
    </location>
</feature>
<gene>
    <name evidence="18" type="primary">DBP4</name>
    <name evidence="18" type="ORF">CLIB1423_04S05930</name>
</gene>
<dbReference type="InterPro" id="IPR011545">
    <property type="entry name" value="DEAD/DEAH_box_helicase_dom"/>
</dbReference>
<dbReference type="InterPro" id="IPR014001">
    <property type="entry name" value="Helicase_ATP-bd"/>
</dbReference>
<feature type="region of interest" description="Disordered" evidence="14">
    <location>
        <begin position="250"/>
        <end position="269"/>
    </location>
</feature>
<evidence type="ECO:0000256" key="11">
    <source>
        <dbReference type="RuleBase" id="RU000492"/>
    </source>
</evidence>
<evidence type="ECO:0000313" key="18">
    <source>
        <dbReference type="EMBL" id="CAH2351786.1"/>
    </source>
</evidence>
<dbReference type="InterPro" id="IPR025313">
    <property type="entry name" value="SPB4-like_CTE"/>
</dbReference>
<evidence type="ECO:0000259" key="17">
    <source>
        <dbReference type="PROSITE" id="PS51195"/>
    </source>
</evidence>
<dbReference type="CDD" id="cd17941">
    <property type="entry name" value="DEADc_DDX10"/>
    <property type="match status" value="1"/>
</dbReference>
<dbReference type="GO" id="GO:0016787">
    <property type="term" value="F:hydrolase activity"/>
    <property type="evidence" value="ECO:0007669"/>
    <property type="project" value="UniProtKB-KW"/>
</dbReference>
<evidence type="ECO:0000256" key="14">
    <source>
        <dbReference type="SAM" id="MobiDB-lite"/>
    </source>
</evidence>
<evidence type="ECO:0000313" key="19">
    <source>
        <dbReference type="Proteomes" id="UP000837801"/>
    </source>
</evidence>
<proteinExistence type="inferred from homology"/>
<accession>A0A9P0VXS5</accession>
<dbReference type="SMART" id="SM00487">
    <property type="entry name" value="DEXDc"/>
    <property type="match status" value="1"/>
</dbReference>
<evidence type="ECO:0000256" key="12">
    <source>
        <dbReference type="RuleBase" id="RU365068"/>
    </source>
</evidence>
<dbReference type="InterPro" id="IPR001650">
    <property type="entry name" value="Helicase_C-like"/>
</dbReference>
<feature type="short sequence motif" description="Q motif" evidence="10">
    <location>
        <begin position="45"/>
        <end position="73"/>
    </location>
</feature>
<keyword evidence="5 11" id="KW-0378">Hydrolase</keyword>
<sequence length="787" mass="88126">MAKKPSRNAKKDHRRSSRQKDEEKLVELQKRIDEFDPKTDGASVKLFSDLPLSSETLQGLKEASFVQLTDIQRQTIPITLKGEDVMGTARTGSGKTLAFLIPTIEALIRAKITEFDGLAALIISPTRELAVQIFEVLTKIGKYNSFSAGLVTGGKDVKFEKERVSKMNILVGTPGRISQHLNEAVGMETSNLQILVLDEADRCLDMGFKRQIDSILGHLPPTRQTLLFSATQSESVSDLARLSLTTPKRIGNTSDDRFGPSESATGEISATPSTLEQYYITVPLDDKLNTLWSFIKSHLKSKILVFFSSSKQVQYCYETFRTLQPGISLLKLYGRHKQTSRMETTFKFSQAQHACLFATDIVARGLDFPAIDWVIQVDCPEDSATYVHRVGRCARFGRKGKSMLMLLPSEEEAMLKKLESNNISAKKMNIKQKVKKSIKPQLQSLCFQDPIMKNLGQRAFISYFRSVYVQKDKEVFKLDELPSEKFAESLGLPGAPKIKFKGGAAAAEALSAAGKEKKNASRQLLQLEAANEDGEHTTEDAQGNGKVRTKYDRMFERQNQTVLSKEYLNLTGNAKTEADANKSDSDDDFMSIKRKDHVLIEEELPDLSIPVSKRQAKKALSKKLSVTNKGNPTKLKFDEDGVAHALYELEDEEDFQKGGDALTQKENYVTKESSAMNKADEADKETAREKRQEKKRKRKEAEKRAKEEDSSDYGDEAEGGVAYLGTGDVDLDRDMESSDEEEVEVPSTKKPKWFETSKKVSRKDVVEIEDPQSLEDLEALTQRLLEG</sequence>
<feature type="compositionally biased region" description="Basic residues" evidence="14">
    <location>
        <begin position="1"/>
        <end position="17"/>
    </location>
</feature>
<dbReference type="EMBL" id="CAKXYY010000004">
    <property type="protein sequence ID" value="CAH2351786.1"/>
    <property type="molecule type" value="Genomic_DNA"/>
</dbReference>
<keyword evidence="13" id="KW-0175">Coiled coil</keyword>
<keyword evidence="3" id="KW-0698">rRNA processing</keyword>
<dbReference type="GO" id="GO:0003723">
    <property type="term" value="F:RNA binding"/>
    <property type="evidence" value="ECO:0007669"/>
    <property type="project" value="UniProtKB-UniRule"/>
</dbReference>
<evidence type="ECO:0000256" key="4">
    <source>
        <dbReference type="ARBA" id="ARBA00022741"/>
    </source>
</evidence>
<organism evidence="18 19">
    <name type="scientific">[Candida] railenensis</name>
    <dbReference type="NCBI Taxonomy" id="45579"/>
    <lineage>
        <taxon>Eukaryota</taxon>
        <taxon>Fungi</taxon>
        <taxon>Dikarya</taxon>
        <taxon>Ascomycota</taxon>
        <taxon>Saccharomycotina</taxon>
        <taxon>Pichiomycetes</taxon>
        <taxon>Debaryomycetaceae</taxon>
        <taxon>Kurtzmaniella</taxon>
    </lineage>
</organism>
<dbReference type="AlphaFoldDB" id="A0A9P0VXS5"/>
<keyword evidence="2" id="KW-0690">Ribosome biogenesis</keyword>
<keyword evidence="7 11" id="KW-0067">ATP-binding</keyword>
<dbReference type="PROSITE" id="PS51192">
    <property type="entry name" value="HELICASE_ATP_BIND_1"/>
    <property type="match status" value="1"/>
</dbReference>
<feature type="region of interest" description="Disordered" evidence="14">
    <location>
        <begin position="1"/>
        <end position="23"/>
    </location>
</feature>
<dbReference type="Pfam" id="PF13959">
    <property type="entry name" value="CTE_SPB4"/>
    <property type="match status" value="1"/>
</dbReference>
<dbReference type="PROSITE" id="PS00039">
    <property type="entry name" value="DEAD_ATP_HELICASE"/>
    <property type="match status" value="1"/>
</dbReference>
<feature type="compositionally biased region" description="Acidic residues" evidence="14">
    <location>
        <begin position="709"/>
        <end position="718"/>
    </location>
</feature>
<dbReference type="InterPro" id="IPR027417">
    <property type="entry name" value="P-loop_NTPase"/>
</dbReference>
<dbReference type="PANTHER" id="PTHR24031">
    <property type="entry name" value="RNA HELICASE"/>
    <property type="match status" value="1"/>
</dbReference>
<comment type="subcellular location">
    <subcellularLocation>
        <location evidence="1">Nucleus</location>
        <location evidence="1">Nucleolus</location>
    </subcellularLocation>
</comment>
<evidence type="ECO:0000259" key="15">
    <source>
        <dbReference type="PROSITE" id="PS51192"/>
    </source>
</evidence>
<evidence type="ECO:0000256" key="9">
    <source>
        <dbReference type="ARBA" id="ARBA00023242"/>
    </source>
</evidence>
<dbReference type="Pfam" id="PF00270">
    <property type="entry name" value="DEAD"/>
    <property type="match status" value="1"/>
</dbReference>
<dbReference type="GO" id="GO:0003724">
    <property type="term" value="F:RNA helicase activity"/>
    <property type="evidence" value="ECO:0007669"/>
    <property type="project" value="UniProtKB-EC"/>
</dbReference>
<keyword evidence="6 11" id="KW-0347">Helicase</keyword>
<feature type="compositionally biased region" description="Basic and acidic residues" evidence="14">
    <location>
        <begin position="678"/>
        <end position="692"/>
    </location>
</feature>
<evidence type="ECO:0000256" key="1">
    <source>
        <dbReference type="ARBA" id="ARBA00004604"/>
    </source>
</evidence>